<accession>H9GAU3</accession>
<gene>
    <name evidence="10" type="primary">mxd1</name>
</gene>
<dbReference type="GO" id="GO:0005634">
    <property type="term" value="C:nucleus"/>
    <property type="evidence" value="ECO:0007669"/>
    <property type="project" value="UniProtKB-SubCell"/>
</dbReference>
<dbReference type="Gene3D" id="4.10.280.10">
    <property type="entry name" value="Helix-loop-helix DNA-binding domain"/>
    <property type="match status" value="1"/>
</dbReference>
<proteinExistence type="predicted"/>
<dbReference type="Ensembl" id="ENSACAT00000006004.3">
    <property type="protein sequence ID" value="ENSACAP00000005875.3"/>
    <property type="gene ID" value="ENSACAG00000006004.3"/>
</dbReference>
<dbReference type="GO" id="GO:0000978">
    <property type="term" value="F:RNA polymerase II cis-regulatory region sequence-specific DNA binding"/>
    <property type="evidence" value="ECO:0000318"/>
    <property type="project" value="GO_Central"/>
</dbReference>
<sequence>MPETSRDKQQGPDGGRRPMGIEFREQGAARLVVACFLQSARARGHLVGGANPIPANPGKEVGPEGWAAAGGRLGCVEPVRLKGSKHSPRKEGRKMATAAQVRENIRMLLEAAEFLERREREAEHGYASMLPYSANDRDAFKRRNKSKKNSSNSRSTHNEMEKNRRAHLRLCLEKLKGLVPLGPESSRHTTLSLLTKAKLHIKKLEDCDRRAIHQIDQLQREQRHLRRQLEKLGIERIRTDSTGSAVSSERSDSDREEDVDVDVESTDDLAGELDWSSSSSSPSDSDERGSLQSLCSDEGYSSAGLQRIKPPDTLTACLGL</sequence>
<dbReference type="InterPro" id="IPR011598">
    <property type="entry name" value="bHLH_dom"/>
</dbReference>
<keyword evidence="5" id="KW-0804">Transcription</keyword>
<dbReference type="STRING" id="28377.ENSACAP00000005875"/>
<name>H9GAU3_ANOCA</name>
<evidence type="ECO:0000313" key="10">
    <source>
        <dbReference type="Ensembl" id="ENSACAP00000005875.3"/>
    </source>
</evidence>
<evidence type="ECO:0000313" key="11">
    <source>
        <dbReference type="Proteomes" id="UP000001646"/>
    </source>
</evidence>
<feature type="coiled-coil region" evidence="7">
    <location>
        <begin position="201"/>
        <end position="235"/>
    </location>
</feature>
<reference evidence="10" key="3">
    <citation type="submission" date="2025-09" db="UniProtKB">
        <authorList>
            <consortium name="Ensembl"/>
        </authorList>
    </citation>
    <scope>IDENTIFICATION</scope>
</reference>
<dbReference type="PANTHER" id="PTHR11969">
    <property type="entry name" value="MAX DIMERIZATION, MAD"/>
    <property type="match status" value="1"/>
</dbReference>
<evidence type="ECO:0000256" key="7">
    <source>
        <dbReference type="SAM" id="Coils"/>
    </source>
</evidence>
<dbReference type="SUPFAM" id="SSF47459">
    <property type="entry name" value="HLH, helix-loop-helix DNA-binding domain"/>
    <property type="match status" value="1"/>
</dbReference>
<keyword evidence="2" id="KW-0678">Repressor</keyword>
<dbReference type="HOGENOM" id="CLU_082604_0_1_1"/>
<dbReference type="CTD" id="4084"/>
<dbReference type="Proteomes" id="UP000001646">
    <property type="component" value="Unplaced"/>
</dbReference>
<dbReference type="InParanoid" id="H9GAU3"/>
<keyword evidence="7" id="KW-0175">Coiled coil</keyword>
<evidence type="ECO:0000256" key="4">
    <source>
        <dbReference type="ARBA" id="ARBA00023125"/>
    </source>
</evidence>
<dbReference type="InterPro" id="IPR036638">
    <property type="entry name" value="HLH_DNA-bd_sf"/>
</dbReference>
<evidence type="ECO:0000256" key="6">
    <source>
        <dbReference type="ARBA" id="ARBA00023242"/>
    </source>
</evidence>
<dbReference type="KEGG" id="acs:100564028"/>
<keyword evidence="4" id="KW-0238">DNA-binding</keyword>
<reference evidence="10" key="1">
    <citation type="submission" date="2009-12" db="EMBL/GenBank/DDBJ databases">
        <title>The Genome Sequence of Anolis carolinensis (Green Anole Lizard).</title>
        <authorList>
            <consortium name="The Genome Sequencing Platform"/>
            <person name="Di Palma F."/>
            <person name="Alfoldi J."/>
            <person name="Heiman D."/>
            <person name="Young S."/>
            <person name="Grabherr M."/>
            <person name="Johnson J."/>
            <person name="Lander E.S."/>
            <person name="Lindblad-Toh K."/>
        </authorList>
    </citation>
    <scope>NUCLEOTIDE SEQUENCE [LARGE SCALE GENOMIC DNA]</scope>
    <source>
        <strain evidence="10">JBL SC #1</strain>
    </source>
</reference>
<keyword evidence="6" id="KW-0539">Nucleus</keyword>
<dbReference type="GeneTree" id="ENSGT00940000159446"/>
<dbReference type="AlphaFoldDB" id="H9GAU3"/>
<evidence type="ECO:0000256" key="2">
    <source>
        <dbReference type="ARBA" id="ARBA00022491"/>
    </source>
</evidence>
<dbReference type="PROSITE" id="PS50888">
    <property type="entry name" value="BHLH"/>
    <property type="match status" value="1"/>
</dbReference>
<evidence type="ECO:0000256" key="8">
    <source>
        <dbReference type="SAM" id="MobiDB-lite"/>
    </source>
</evidence>
<dbReference type="PANTHER" id="PTHR11969:SF18">
    <property type="entry name" value="MAX DIMERIZATION PROTEIN 1"/>
    <property type="match status" value="1"/>
</dbReference>
<feature type="region of interest" description="Disordered" evidence="8">
    <location>
        <begin position="1"/>
        <end position="21"/>
    </location>
</feature>
<dbReference type="GO" id="GO:0000981">
    <property type="term" value="F:DNA-binding transcription factor activity, RNA polymerase II-specific"/>
    <property type="evidence" value="ECO:0000318"/>
    <property type="project" value="GO_Central"/>
</dbReference>
<dbReference type="Bgee" id="ENSACAG00000006004">
    <property type="expression patterns" value="Expressed in testis and 12 other cell types or tissues"/>
</dbReference>
<evidence type="ECO:0000256" key="5">
    <source>
        <dbReference type="ARBA" id="ARBA00023163"/>
    </source>
</evidence>
<organism evidence="10 11">
    <name type="scientific">Anolis carolinensis</name>
    <name type="common">Green anole</name>
    <name type="synonym">American chameleon</name>
    <dbReference type="NCBI Taxonomy" id="28377"/>
    <lineage>
        <taxon>Eukaryota</taxon>
        <taxon>Metazoa</taxon>
        <taxon>Chordata</taxon>
        <taxon>Craniata</taxon>
        <taxon>Vertebrata</taxon>
        <taxon>Euteleostomi</taxon>
        <taxon>Lepidosauria</taxon>
        <taxon>Squamata</taxon>
        <taxon>Bifurcata</taxon>
        <taxon>Unidentata</taxon>
        <taxon>Episquamata</taxon>
        <taxon>Toxicofera</taxon>
        <taxon>Iguania</taxon>
        <taxon>Dactyloidae</taxon>
        <taxon>Anolis</taxon>
    </lineage>
</organism>
<dbReference type="SMART" id="SM00353">
    <property type="entry name" value="HLH"/>
    <property type="match status" value="1"/>
</dbReference>
<dbReference type="Pfam" id="PF00010">
    <property type="entry name" value="HLH"/>
    <property type="match status" value="1"/>
</dbReference>
<evidence type="ECO:0000256" key="3">
    <source>
        <dbReference type="ARBA" id="ARBA00023015"/>
    </source>
</evidence>
<feature type="region of interest" description="Disordered" evidence="8">
    <location>
        <begin position="240"/>
        <end position="307"/>
    </location>
</feature>
<evidence type="ECO:0000256" key="1">
    <source>
        <dbReference type="ARBA" id="ARBA00004123"/>
    </source>
</evidence>
<dbReference type="FunFam" id="4.10.280.10:FF:000014">
    <property type="entry name" value="Max dimerization protein 1"/>
    <property type="match status" value="1"/>
</dbReference>
<keyword evidence="3" id="KW-0805">Transcription regulation</keyword>
<keyword evidence="11" id="KW-1185">Reference proteome</keyword>
<dbReference type="eggNOG" id="KOG2483">
    <property type="taxonomic scope" value="Eukaryota"/>
</dbReference>
<protein>
    <recommendedName>
        <fullName evidence="9">BHLH domain-containing protein</fullName>
    </recommendedName>
</protein>
<feature type="region of interest" description="Disordered" evidence="8">
    <location>
        <begin position="136"/>
        <end position="163"/>
    </location>
</feature>
<comment type="subcellular location">
    <subcellularLocation>
        <location evidence="1">Nucleus</location>
    </subcellularLocation>
</comment>
<dbReference type="GO" id="GO:0046983">
    <property type="term" value="F:protein dimerization activity"/>
    <property type="evidence" value="ECO:0007669"/>
    <property type="project" value="InterPro"/>
</dbReference>
<dbReference type="GeneID" id="100564028"/>
<dbReference type="RefSeq" id="XP_008120434.3">
    <property type="nucleotide sequence ID" value="XM_008122227.3"/>
</dbReference>
<dbReference type="CDD" id="cd18931">
    <property type="entry name" value="bHLHzip_Mad1"/>
    <property type="match status" value="1"/>
</dbReference>
<dbReference type="InterPro" id="IPR040157">
    <property type="entry name" value="MXD1_bHLHzip"/>
</dbReference>
<reference evidence="10" key="2">
    <citation type="submission" date="2025-08" db="UniProtKB">
        <authorList>
            <consortium name="Ensembl"/>
        </authorList>
    </citation>
    <scope>IDENTIFICATION</scope>
</reference>
<feature type="compositionally biased region" description="Acidic residues" evidence="8">
    <location>
        <begin position="254"/>
        <end position="271"/>
    </location>
</feature>
<dbReference type="GO" id="GO:0006357">
    <property type="term" value="P:regulation of transcription by RNA polymerase II"/>
    <property type="evidence" value="ECO:0000318"/>
    <property type="project" value="GO_Central"/>
</dbReference>
<evidence type="ECO:0000259" key="9">
    <source>
        <dbReference type="PROSITE" id="PS50888"/>
    </source>
</evidence>
<feature type="domain" description="BHLH" evidence="9">
    <location>
        <begin position="152"/>
        <end position="204"/>
    </location>
</feature>
<dbReference type="GO" id="GO:0000122">
    <property type="term" value="P:negative regulation of transcription by RNA polymerase II"/>
    <property type="evidence" value="ECO:0007669"/>
    <property type="project" value="InterPro"/>
</dbReference>
<feature type="compositionally biased region" description="Basic and acidic residues" evidence="8">
    <location>
        <begin position="1"/>
        <end position="16"/>
    </location>
</feature>